<organism evidence="3 4">
    <name type="scientific">Paecilomyces lecythidis</name>
    <dbReference type="NCBI Taxonomy" id="3004212"/>
    <lineage>
        <taxon>Eukaryota</taxon>
        <taxon>Fungi</taxon>
        <taxon>Dikarya</taxon>
        <taxon>Ascomycota</taxon>
        <taxon>Pezizomycotina</taxon>
        <taxon>Eurotiomycetes</taxon>
        <taxon>Eurotiomycetidae</taxon>
        <taxon>Eurotiales</taxon>
        <taxon>Thermoascaceae</taxon>
        <taxon>Paecilomyces</taxon>
    </lineage>
</organism>
<evidence type="ECO:0000313" key="4">
    <source>
        <dbReference type="Proteomes" id="UP001583193"/>
    </source>
</evidence>
<keyword evidence="1" id="KW-0378">Hydrolase</keyword>
<dbReference type="InterPro" id="IPR029058">
    <property type="entry name" value="AB_hydrolase_fold"/>
</dbReference>
<evidence type="ECO:0000259" key="2">
    <source>
        <dbReference type="Pfam" id="PF07859"/>
    </source>
</evidence>
<dbReference type="InterPro" id="IPR050300">
    <property type="entry name" value="GDXG_lipolytic_enzyme"/>
</dbReference>
<evidence type="ECO:0000313" key="3">
    <source>
        <dbReference type="EMBL" id="KAL1871804.1"/>
    </source>
</evidence>
<dbReference type="Pfam" id="PF07859">
    <property type="entry name" value="Abhydrolase_3"/>
    <property type="match status" value="1"/>
</dbReference>
<dbReference type="Gene3D" id="3.40.50.1820">
    <property type="entry name" value="alpha/beta hydrolase"/>
    <property type="match status" value="1"/>
</dbReference>
<sequence length="319" mass="35017">METRTLTYKVVEGNELHADLHWKRGSPTTKDGKGHPIVLILHGGGLVLGSKEIVPRSQIAYLTKAGFLVVVPNYRLCPQVSAFEGPITDSRDCLIWAKENADALLRHDAGRAGYQVNNEKVAVMGHSAGGGLALSIASLSTPQAPVAAVLDFYGSKYLQDPSYHAPHPLYANVPETWDEGYMNQVLIGPQVSSASPYLGNEMPPPRDAWLRTHLKRGTWITAVVKDGHIDRIDGSTGFSRDYPPTMFIQGTSDTFTSHSFSESAYSELRELGVNAELLLVPGKDHMFDMVLNEEDADFRDFVVPGLRFLMANTGLPLRE</sequence>
<dbReference type="Proteomes" id="UP001583193">
    <property type="component" value="Unassembled WGS sequence"/>
</dbReference>
<gene>
    <name evidence="3" type="primary">SPE1_2</name>
    <name evidence="3" type="ORF">Plec18167_006954</name>
</gene>
<evidence type="ECO:0000256" key="1">
    <source>
        <dbReference type="ARBA" id="ARBA00022801"/>
    </source>
</evidence>
<feature type="domain" description="Alpha/beta hydrolase fold-3" evidence="2">
    <location>
        <begin position="38"/>
        <end position="287"/>
    </location>
</feature>
<reference evidence="3 4" key="1">
    <citation type="journal article" date="2024" name="IMA Fungus">
        <title>IMA Genome - F19 : A genome assembly and annotation guide to empower mycologists, including annotated draft genome sequences of Ceratocystis pirilliformis, Diaporthe australafricana, Fusarium ophioides, Paecilomyces lecythidis, and Sporothrix stenoceras.</title>
        <authorList>
            <person name="Aylward J."/>
            <person name="Wilson A.M."/>
            <person name="Visagie C.M."/>
            <person name="Spraker J."/>
            <person name="Barnes I."/>
            <person name="Buitendag C."/>
            <person name="Ceriani C."/>
            <person name="Del Mar Angel L."/>
            <person name="du Plessis D."/>
            <person name="Fuchs T."/>
            <person name="Gasser K."/>
            <person name="Kramer D."/>
            <person name="Li W."/>
            <person name="Munsamy K."/>
            <person name="Piso A."/>
            <person name="Price J.L."/>
            <person name="Sonnekus B."/>
            <person name="Thomas C."/>
            <person name="van der Nest A."/>
            <person name="van Dijk A."/>
            <person name="van Heerden A."/>
            <person name="van Vuuren N."/>
            <person name="Yilmaz N."/>
            <person name="Duong T.A."/>
            <person name="van der Merwe N.A."/>
            <person name="Wingfield M.J."/>
            <person name="Wingfield B.D."/>
        </authorList>
    </citation>
    <scope>NUCLEOTIDE SEQUENCE [LARGE SCALE GENOMIC DNA]</scope>
    <source>
        <strain evidence="3 4">CMW 18167</strain>
    </source>
</reference>
<keyword evidence="3" id="KW-0456">Lyase</keyword>
<dbReference type="PANTHER" id="PTHR48081">
    <property type="entry name" value="AB HYDROLASE SUPERFAMILY PROTEIN C4A8.06C"/>
    <property type="match status" value="1"/>
</dbReference>
<dbReference type="EMBL" id="JAVDPF010000026">
    <property type="protein sequence ID" value="KAL1871804.1"/>
    <property type="molecule type" value="Genomic_DNA"/>
</dbReference>
<accession>A0ABR3X880</accession>
<dbReference type="InterPro" id="IPR013094">
    <property type="entry name" value="AB_hydrolase_3"/>
</dbReference>
<proteinExistence type="predicted"/>
<protein>
    <submittedName>
        <fullName evidence="3">Ornithine decarboxylase</fullName>
        <ecNumber evidence="3">4.1.1.17</ecNumber>
    </submittedName>
</protein>
<name>A0ABR3X880_9EURO</name>
<dbReference type="GO" id="GO:0004586">
    <property type="term" value="F:ornithine decarboxylase activity"/>
    <property type="evidence" value="ECO:0007669"/>
    <property type="project" value="UniProtKB-EC"/>
</dbReference>
<keyword evidence="4" id="KW-1185">Reference proteome</keyword>
<dbReference type="SUPFAM" id="SSF53474">
    <property type="entry name" value="alpha/beta-Hydrolases"/>
    <property type="match status" value="1"/>
</dbReference>
<dbReference type="EC" id="4.1.1.17" evidence="3"/>
<dbReference type="PANTHER" id="PTHR48081:SF3">
    <property type="entry name" value="ALPHA_BETA HYDROLASE FOLD-3 DOMAIN-CONTAINING PROTEIN"/>
    <property type="match status" value="1"/>
</dbReference>
<comment type="caution">
    <text evidence="3">The sequence shown here is derived from an EMBL/GenBank/DDBJ whole genome shotgun (WGS) entry which is preliminary data.</text>
</comment>